<feature type="chain" id="PRO_5042583709" evidence="2">
    <location>
        <begin position="28"/>
        <end position="104"/>
    </location>
</feature>
<name>A0AAJ7TW51_PETMA</name>
<feature type="domain" description="Chemokine interleukin-8-like" evidence="3">
    <location>
        <begin position="34"/>
        <end position="94"/>
    </location>
</feature>
<dbReference type="InterPro" id="IPR001811">
    <property type="entry name" value="Chemokine_IL8-like_dom"/>
</dbReference>
<protein>
    <submittedName>
        <fullName evidence="5">Interleukin-8-like</fullName>
    </submittedName>
</protein>
<dbReference type="SMART" id="SM00199">
    <property type="entry name" value="SCY"/>
    <property type="match status" value="1"/>
</dbReference>
<dbReference type="Proteomes" id="UP001318040">
    <property type="component" value="Chromosome 41"/>
</dbReference>
<organism evidence="4 5">
    <name type="scientific">Petromyzon marinus</name>
    <name type="common">Sea lamprey</name>
    <dbReference type="NCBI Taxonomy" id="7757"/>
    <lineage>
        <taxon>Eukaryota</taxon>
        <taxon>Metazoa</taxon>
        <taxon>Chordata</taxon>
        <taxon>Craniata</taxon>
        <taxon>Vertebrata</taxon>
        <taxon>Cyclostomata</taxon>
        <taxon>Hyperoartia</taxon>
        <taxon>Petromyzontiformes</taxon>
        <taxon>Petromyzontidae</taxon>
        <taxon>Petromyzon</taxon>
    </lineage>
</organism>
<evidence type="ECO:0000313" key="5">
    <source>
        <dbReference type="RefSeq" id="XP_032825311.1"/>
    </source>
</evidence>
<evidence type="ECO:0000256" key="2">
    <source>
        <dbReference type="SAM" id="SignalP"/>
    </source>
</evidence>
<gene>
    <name evidence="5" type="primary">LOC116951061</name>
</gene>
<sequence>MGSPRIPSPPLFLLLLLLATLLSTSHGVIVHGLDTRCQCADFYRKPLRLKSIRGLVDHRFTSSCHRDVIASLPNGRKVCLDPDKAWVKHILRRFKKEFGLNRSG</sequence>
<keyword evidence="4" id="KW-1185">Reference proteome</keyword>
<dbReference type="Gene3D" id="2.40.50.40">
    <property type="match status" value="1"/>
</dbReference>
<dbReference type="SUPFAM" id="SSF54117">
    <property type="entry name" value="Interleukin 8-like chemokines"/>
    <property type="match status" value="1"/>
</dbReference>
<keyword evidence="2" id="KW-0732">Signal</keyword>
<reference evidence="5" key="1">
    <citation type="submission" date="2025-08" db="UniProtKB">
        <authorList>
            <consortium name="RefSeq"/>
        </authorList>
    </citation>
    <scope>IDENTIFICATION</scope>
    <source>
        <tissue evidence="5">Sperm</tissue>
    </source>
</reference>
<evidence type="ECO:0000259" key="3">
    <source>
        <dbReference type="SMART" id="SM00199"/>
    </source>
</evidence>
<dbReference type="KEGG" id="pmrn:116951061"/>
<evidence type="ECO:0000313" key="4">
    <source>
        <dbReference type="Proteomes" id="UP001318040"/>
    </source>
</evidence>
<keyword evidence="1" id="KW-0202">Cytokine</keyword>
<dbReference type="PANTHER" id="PTHR12015">
    <property type="entry name" value="SMALL INDUCIBLE CYTOKINE A"/>
    <property type="match status" value="1"/>
</dbReference>
<dbReference type="GO" id="GO:0005615">
    <property type="term" value="C:extracellular space"/>
    <property type="evidence" value="ECO:0007669"/>
    <property type="project" value="UniProtKB-KW"/>
</dbReference>
<dbReference type="AlphaFoldDB" id="A0AAJ7TW51"/>
<evidence type="ECO:0000256" key="1">
    <source>
        <dbReference type="ARBA" id="ARBA00022514"/>
    </source>
</evidence>
<dbReference type="GO" id="GO:0008009">
    <property type="term" value="F:chemokine activity"/>
    <property type="evidence" value="ECO:0007669"/>
    <property type="project" value="InterPro"/>
</dbReference>
<feature type="signal peptide" evidence="2">
    <location>
        <begin position="1"/>
        <end position="27"/>
    </location>
</feature>
<dbReference type="GO" id="GO:0006955">
    <property type="term" value="P:immune response"/>
    <property type="evidence" value="ECO:0007669"/>
    <property type="project" value="InterPro"/>
</dbReference>
<dbReference type="InterPro" id="IPR036048">
    <property type="entry name" value="Interleukin_8-like_sf"/>
</dbReference>
<dbReference type="InterPro" id="IPR039809">
    <property type="entry name" value="Chemokine_b/g/d"/>
</dbReference>
<proteinExistence type="predicted"/>
<dbReference type="Pfam" id="PF00048">
    <property type="entry name" value="IL8"/>
    <property type="match status" value="1"/>
</dbReference>
<dbReference type="RefSeq" id="XP_032825311.1">
    <property type="nucleotide sequence ID" value="XM_032969420.1"/>
</dbReference>
<accession>A0AAJ7TW51</accession>